<gene>
    <name evidence="1" type="primary">ORF1878</name>
</gene>
<organism evidence="1">
    <name type="scientific">Arion vulgaris</name>
    <dbReference type="NCBI Taxonomy" id="1028688"/>
    <lineage>
        <taxon>Eukaryota</taxon>
        <taxon>Metazoa</taxon>
        <taxon>Spiralia</taxon>
        <taxon>Lophotrochozoa</taxon>
        <taxon>Mollusca</taxon>
        <taxon>Gastropoda</taxon>
        <taxon>Heterobranchia</taxon>
        <taxon>Euthyneura</taxon>
        <taxon>Panpulmonata</taxon>
        <taxon>Eupulmonata</taxon>
        <taxon>Stylommatophora</taxon>
        <taxon>Helicina</taxon>
        <taxon>Arionoidea</taxon>
        <taxon>Arionidae</taxon>
        <taxon>Arion</taxon>
    </lineage>
</organism>
<evidence type="ECO:0000313" key="1">
    <source>
        <dbReference type="EMBL" id="CEK47662.1"/>
    </source>
</evidence>
<dbReference type="EMBL" id="HACG01000797">
    <property type="protein sequence ID" value="CEK47662.1"/>
    <property type="molecule type" value="Transcribed_RNA"/>
</dbReference>
<proteinExistence type="predicted"/>
<feature type="non-terminal residue" evidence="1">
    <location>
        <position position="1"/>
    </location>
</feature>
<name>A0A0B6XUF5_9EUPU</name>
<dbReference type="AlphaFoldDB" id="A0A0B6XUF5"/>
<protein>
    <submittedName>
        <fullName evidence="1">Uncharacterized protein</fullName>
    </submittedName>
</protein>
<reference evidence="1" key="1">
    <citation type="submission" date="2014-12" db="EMBL/GenBank/DDBJ databases">
        <title>Insight into the proteome of Arion vulgaris.</title>
        <authorList>
            <person name="Aradska J."/>
            <person name="Bulat T."/>
            <person name="Smidak R."/>
            <person name="Sarate P."/>
            <person name="Gangsoo J."/>
            <person name="Sialana F."/>
            <person name="Bilban M."/>
            <person name="Lubec G."/>
        </authorList>
    </citation>
    <scope>NUCLEOTIDE SEQUENCE</scope>
    <source>
        <tissue evidence="1">Skin</tissue>
    </source>
</reference>
<sequence>ISKRQKDLQSEATISVSIDSVIGKNIKTKSEGEVEDLGLSCAEKIDSAPSVTLTKSTNKTSQSTLRFGKSGFSLIKPVEAKK</sequence>
<accession>A0A0B6XUF5</accession>
<feature type="non-terminal residue" evidence="1">
    <location>
        <position position="82"/>
    </location>
</feature>